<dbReference type="CDD" id="cd05379">
    <property type="entry name" value="CAP_bacterial"/>
    <property type="match status" value="1"/>
</dbReference>
<dbReference type="SUPFAM" id="SSF55797">
    <property type="entry name" value="PR-1-like"/>
    <property type="match status" value="1"/>
</dbReference>
<dbReference type="InterPro" id="IPR035940">
    <property type="entry name" value="CAP_sf"/>
</dbReference>
<dbReference type="PROSITE" id="PS51257">
    <property type="entry name" value="PROKAR_LIPOPROTEIN"/>
    <property type="match status" value="1"/>
</dbReference>
<dbReference type="EMBL" id="FPHI01000029">
    <property type="protein sequence ID" value="SFV66407.1"/>
    <property type="molecule type" value="Genomic_DNA"/>
</dbReference>
<dbReference type="PANTHER" id="PTHR31157">
    <property type="entry name" value="SCP DOMAIN-CONTAINING PROTEIN"/>
    <property type="match status" value="1"/>
</dbReference>
<keyword evidence="2" id="KW-0472">Membrane</keyword>
<accession>A0A1W1CL29</accession>
<reference evidence="2" key="1">
    <citation type="submission" date="2016-10" db="EMBL/GenBank/DDBJ databases">
        <authorList>
            <person name="de Groot N.N."/>
        </authorList>
    </citation>
    <scope>NUCLEOTIDE SEQUENCE</scope>
</reference>
<dbReference type="InterPro" id="IPR014044">
    <property type="entry name" value="CAP_dom"/>
</dbReference>
<keyword evidence="2" id="KW-0812">Transmembrane</keyword>
<dbReference type="Gene3D" id="3.40.33.10">
    <property type="entry name" value="CAP"/>
    <property type="match status" value="1"/>
</dbReference>
<dbReference type="AlphaFoldDB" id="A0A1W1CL29"/>
<sequence>MREIGVWGIVSLLLIGCGGRGPKVGVENNTTIPRSGIYNRMDDEQTKYLKVINYARGIARECKSNEVSEESRGFFPAASPLTINHHLYKAAREHSIDLAKSNTFSHYGSQKDSDITGVKLGHPSTFVERIKSNGYVGYRAVGENILAGKSTIEDAVSVWLDSPGHCANIMNASYKEMGIAKYKNRKSSYKIYWSNEFGAK</sequence>
<feature type="domain" description="SCP" evidence="1">
    <location>
        <begin position="78"/>
        <end position="194"/>
    </location>
</feature>
<dbReference type="PANTHER" id="PTHR31157:SF1">
    <property type="entry name" value="SCP DOMAIN-CONTAINING PROTEIN"/>
    <property type="match status" value="1"/>
</dbReference>
<evidence type="ECO:0000259" key="1">
    <source>
        <dbReference type="Pfam" id="PF00188"/>
    </source>
</evidence>
<gene>
    <name evidence="2" type="ORF">MNB_SV-3-664</name>
</gene>
<evidence type="ECO:0000313" key="2">
    <source>
        <dbReference type="EMBL" id="SFV66407.1"/>
    </source>
</evidence>
<dbReference type="Pfam" id="PF00188">
    <property type="entry name" value="CAP"/>
    <property type="match status" value="1"/>
</dbReference>
<name>A0A1W1CL29_9ZZZZ</name>
<protein>
    <submittedName>
        <fullName evidence="2">Probable transmembrane protein</fullName>
    </submittedName>
</protein>
<organism evidence="2">
    <name type="scientific">hydrothermal vent metagenome</name>
    <dbReference type="NCBI Taxonomy" id="652676"/>
    <lineage>
        <taxon>unclassified sequences</taxon>
        <taxon>metagenomes</taxon>
        <taxon>ecological metagenomes</taxon>
    </lineage>
</organism>
<proteinExistence type="predicted"/>